<dbReference type="InterPro" id="IPR051678">
    <property type="entry name" value="AGP_Transferase"/>
</dbReference>
<proteinExistence type="predicted"/>
<evidence type="ECO:0000313" key="4">
    <source>
        <dbReference type="Proteomes" id="UP000799437"/>
    </source>
</evidence>
<evidence type="ECO:0000256" key="1">
    <source>
        <dbReference type="SAM" id="MobiDB-lite"/>
    </source>
</evidence>
<reference evidence="3" key="1">
    <citation type="journal article" date="2020" name="Stud. Mycol.">
        <title>101 Dothideomycetes genomes: a test case for predicting lifestyles and emergence of pathogens.</title>
        <authorList>
            <person name="Haridas S."/>
            <person name="Albert R."/>
            <person name="Binder M."/>
            <person name="Bloem J."/>
            <person name="Labutti K."/>
            <person name="Salamov A."/>
            <person name="Andreopoulos B."/>
            <person name="Baker S."/>
            <person name="Barry K."/>
            <person name="Bills G."/>
            <person name="Bluhm B."/>
            <person name="Cannon C."/>
            <person name="Castanera R."/>
            <person name="Culley D."/>
            <person name="Daum C."/>
            <person name="Ezra D."/>
            <person name="Gonzalez J."/>
            <person name="Henrissat B."/>
            <person name="Kuo A."/>
            <person name="Liang C."/>
            <person name="Lipzen A."/>
            <person name="Lutzoni F."/>
            <person name="Magnuson J."/>
            <person name="Mondo S."/>
            <person name="Nolan M."/>
            <person name="Ohm R."/>
            <person name="Pangilinan J."/>
            <person name="Park H.-J."/>
            <person name="Ramirez L."/>
            <person name="Alfaro M."/>
            <person name="Sun H."/>
            <person name="Tritt A."/>
            <person name="Yoshinaga Y."/>
            <person name="Zwiers L.-H."/>
            <person name="Turgeon B."/>
            <person name="Goodwin S."/>
            <person name="Spatafora J."/>
            <person name="Crous P."/>
            <person name="Grigoriev I."/>
        </authorList>
    </citation>
    <scope>NUCLEOTIDE SEQUENCE</scope>
    <source>
        <strain evidence="3">CBS 121739</strain>
    </source>
</reference>
<dbReference type="Gene3D" id="3.90.1200.10">
    <property type="match status" value="1"/>
</dbReference>
<evidence type="ECO:0000313" key="3">
    <source>
        <dbReference type="EMBL" id="KAF2763248.1"/>
    </source>
</evidence>
<sequence>MPEQEITPLHINPCGGPNAESDAGSSFEPSRDAEIYLDLGKTTDGDDDDDNDDESDTSTVQYEQESFDTFKFRVLQFAQRIWNVSSAEHITIERLRGGGYNRVIGITVDTPGAAGSAQYILRIARSYRPRVDRDAAAFIFAKRCGDLVPGCMPVPHVLAFEEAPCNELDAPYMIQSRLPGENLRTTFLDLEHHQKVQVATQLGRIVRLMLSVKKPQAGQIAFSADSRAMNICNHRIDSSIPSDRSSFFLPQPIIEPFLTSPVLQHNRSCSTGEFIIGKFKSRKKALEEENVDESTKYFDEDYLDQLITMTTEMDSEGWFRNVPFSLCHWDFEPRNILLSSDRDASSDVNITGILDWDHASIAPAFMSCRPPMWIWAWDDEDDEDERLANDEPATQEDRELKQCFEEAAGPEYVRYAYPPPYRLARRLVRFAIEGFSPNDNNMRFSHFYQEAEAMMAEWAGMRTVSPVERQEGPCDEVQQNGTGEECSTESIGTTSDEGAVFVDPDQD</sequence>
<keyword evidence="4" id="KW-1185">Reference proteome</keyword>
<evidence type="ECO:0000259" key="2">
    <source>
        <dbReference type="Pfam" id="PF01636"/>
    </source>
</evidence>
<dbReference type="PANTHER" id="PTHR21310:SF56">
    <property type="entry name" value="AMINOGLYCOSIDE PHOSPHOTRANSFERASE DOMAIN-CONTAINING PROTEIN"/>
    <property type="match status" value="1"/>
</dbReference>
<dbReference type="GeneID" id="54488917"/>
<dbReference type="Pfam" id="PF01636">
    <property type="entry name" value="APH"/>
    <property type="match status" value="1"/>
</dbReference>
<name>A0A6A6WM71_9PEZI</name>
<organism evidence="3 4">
    <name type="scientific">Pseudovirgaria hyperparasitica</name>
    <dbReference type="NCBI Taxonomy" id="470096"/>
    <lineage>
        <taxon>Eukaryota</taxon>
        <taxon>Fungi</taxon>
        <taxon>Dikarya</taxon>
        <taxon>Ascomycota</taxon>
        <taxon>Pezizomycotina</taxon>
        <taxon>Dothideomycetes</taxon>
        <taxon>Dothideomycetes incertae sedis</taxon>
        <taxon>Acrospermales</taxon>
        <taxon>Acrospermaceae</taxon>
        <taxon>Pseudovirgaria</taxon>
    </lineage>
</organism>
<dbReference type="PANTHER" id="PTHR21310">
    <property type="entry name" value="AMINOGLYCOSIDE PHOSPHOTRANSFERASE-RELATED-RELATED"/>
    <property type="match status" value="1"/>
</dbReference>
<feature type="region of interest" description="Disordered" evidence="1">
    <location>
        <begin position="1"/>
        <end position="59"/>
    </location>
</feature>
<gene>
    <name evidence="3" type="ORF">EJ05DRAFT_506863</name>
</gene>
<dbReference type="EMBL" id="ML996565">
    <property type="protein sequence ID" value="KAF2763248.1"/>
    <property type="molecule type" value="Genomic_DNA"/>
</dbReference>
<protein>
    <recommendedName>
        <fullName evidence="2">Aminoglycoside phosphotransferase domain-containing protein</fullName>
    </recommendedName>
</protein>
<feature type="domain" description="Aminoglycoside phosphotransferase" evidence="2">
    <location>
        <begin position="91"/>
        <end position="365"/>
    </location>
</feature>
<feature type="region of interest" description="Disordered" evidence="1">
    <location>
        <begin position="468"/>
        <end position="507"/>
    </location>
</feature>
<dbReference type="OrthoDB" id="10003767at2759"/>
<dbReference type="InterPro" id="IPR002575">
    <property type="entry name" value="Aminoglycoside_PTrfase"/>
</dbReference>
<dbReference type="AlphaFoldDB" id="A0A6A6WM71"/>
<feature type="compositionally biased region" description="Acidic residues" evidence="1">
    <location>
        <begin position="45"/>
        <end position="56"/>
    </location>
</feature>
<accession>A0A6A6WM71</accession>
<dbReference type="InterPro" id="IPR011009">
    <property type="entry name" value="Kinase-like_dom_sf"/>
</dbReference>
<dbReference type="SUPFAM" id="SSF56112">
    <property type="entry name" value="Protein kinase-like (PK-like)"/>
    <property type="match status" value="1"/>
</dbReference>
<dbReference type="Proteomes" id="UP000799437">
    <property type="component" value="Unassembled WGS sequence"/>
</dbReference>
<dbReference type="RefSeq" id="XP_033605699.1">
    <property type="nucleotide sequence ID" value="XM_033747863.1"/>
</dbReference>